<dbReference type="FunFam" id="3.30.200.20:FF:000524">
    <property type="entry name" value="Non-specific serine/threonine protein kinase"/>
    <property type="match status" value="1"/>
</dbReference>
<dbReference type="InterPro" id="IPR011009">
    <property type="entry name" value="Kinase-like_dom_sf"/>
</dbReference>
<organism evidence="15 16">
    <name type="scientific">Tetrahymena thermophila (strain SB210)</name>
    <dbReference type="NCBI Taxonomy" id="312017"/>
    <lineage>
        <taxon>Eukaryota</taxon>
        <taxon>Sar</taxon>
        <taxon>Alveolata</taxon>
        <taxon>Ciliophora</taxon>
        <taxon>Intramacronucleata</taxon>
        <taxon>Oligohymenophorea</taxon>
        <taxon>Hymenostomatida</taxon>
        <taxon>Tetrahymenina</taxon>
        <taxon>Tetrahymenidae</taxon>
        <taxon>Tetrahymena</taxon>
    </lineage>
</organism>
<dbReference type="GO" id="GO:0005524">
    <property type="term" value="F:ATP binding"/>
    <property type="evidence" value="ECO:0007669"/>
    <property type="project" value="UniProtKB-UniRule"/>
</dbReference>
<dbReference type="OrthoDB" id="63267at2759"/>
<keyword evidence="8 11" id="KW-0067">ATP-binding</keyword>
<evidence type="ECO:0000256" key="3">
    <source>
        <dbReference type="ARBA" id="ARBA00022527"/>
    </source>
</evidence>
<comment type="similarity">
    <text evidence="1">Belongs to the protein kinase superfamily. AGC Ser/Thr protein kinase family.</text>
</comment>
<dbReference type="Gene3D" id="3.30.200.20">
    <property type="entry name" value="Phosphorylase Kinase, domain 1"/>
    <property type="match status" value="1"/>
</dbReference>
<dbReference type="eggNOG" id="KOG0598">
    <property type="taxonomic scope" value="Eukaryota"/>
</dbReference>
<evidence type="ECO:0000256" key="2">
    <source>
        <dbReference type="ARBA" id="ARBA00012513"/>
    </source>
</evidence>
<dbReference type="CDD" id="cd05123">
    <property type="entry name" value="STKc_AGC"/>
    <property type="match status" value="1"/>
</dbReference>
<evidence type="ECO:0000256" key="8">
    <source>
        <dbReference type="ARBA" id="ARBA00022840"/>
    </source>
</evidence>
<evidence type="ECO:0000256" key="12">
    <source>
        <dbReference type="RuleBase" id="RU000304"/>
    </source>
</evidence>
<feature type="domain" description="AGC-kinase C-terminal" evidence="14">
    <location>
        <begin position="268"/>
        <end position="336"/>
    </location>
</feature>
<dbReference type="InParanoid" id="I7M9T3"/>
<dbReference type="SMART" id="SM00133">
    <property type="entry name" value="S_TK_X"/>
    <property type="match status" value="1"/>
</dbReference>
<evidence type="ECO:0000256" key="10">
    <source>
        <dbReference type="ARBA" id="ARBA00048679"/>
    </source>
</evidence>
<dbReference type="OMA" id="WWTLGCI"/>
<dbReference type="GO" id="GO:0004674">
    <property type="term" value="F:protein serine/threonine kinase activity"/>
    <property type="evidence" value="ECO:0007669"/>
    <property type="project" value="UniProtKB-KW"/>
</dbReference>
<protein>
    <recommendedName>
        <fullName evidence="2">non-specific serine/threonine protein kinase</fullName>
        <ecNumber evidence="2">2.7.11.1</ecNumber>
    </recommendedName>
</protein>
<dbReference type="Gene3D" id="1.10.510.10">
    <property type="entry name" value="Transferase(Phosphotransferase) domain 1"/>
    <property type="match status" value="1"/>
</dbReference>
<dbReference type="EMBL" id="GG662523">
    <property type="protein sequence ID" value="EAS02767.1"/>
    <property type="molecule type" value="Genomic_DNA"/>
</dbReference>
<reference evidence="16" key="1">
    <citation type="journal article" date="2006" name="PLoS Biol.">
        <title>Macronuclear genome sequence of the ciliate Tetrahymena thermophila, a model eukaryote.</title>
        <authorList>
            <person name="Eisen J.A."/>
            <person name="Coyne R.S."/>
            <person name="Wu M."/>
            <person name="Wu D."/>
            <person name="Thiagarajan M."/>
            <person name="Wortman J.R."/>
            <person name="Badger J.H."/>
            <person name="Ren Q."/>
            <person name="Amedeo P."/>
            <person name="Jones K.M."/>
            <person name="Tallon L.J."/>
            <person name="Delcher A.L."/>
            <person name="Salzberg S.L."/>
            <person name="Silva J.C."/>
            <person name="Haas B.J."/>
            <person name="Majoros W.H."/>
            <person name="Farzad M."/>
            <person name="Carlton J.M."/>
            <person name="Smith R.K. Jr."/>
            <person name="Garg J."/>
            <person name="Pearlman R.E."/>
            <person name="Karrer K.M."/>
            <person name="Sun L."/>
            <person name="Manning G."/>
            <person name="Elde N.C."/>
            <person name="Turkewitz A.P."/>
            <person name="Asai D.J."/>
            <person name="Wilkes D.E."/>
            <person name="Wang Y."/>
            <person name="Cai H."/>
            <person name="Collins K."/>
            <person name="Stewart B.A."/>
            <person name="Lee S.R."/>
            <person name="Wilamowska K."/>
            <person name="Weinberg Z."/>
            <person name="Ruzzo W.L."/>
            <person name="Wloga D."/>
            <person name="Gaertig J."/>
            <person name="Frankel J."/>
            <person name="Tsao C.-C."/>
            <person name="Gorovsky M.A."/>
            <person name="Keeling P.J."/>
            <person name="Waller R.F."/>
            <person name="Patron N.J."/>
            <person name="Cherry J.M."/>
            <person name="Stover N.A."/>
            <person name="Krieger C.J."/>
            <person name="del Toro C."/>
            <person name="Ryder H.F."/>
            <person name="Williamson S.C."/>
            <person name="Barbeau R.A."/>
            <person name="Hamilton E.P."/>
            <person name="Orias E."/>
        </authorList>
    </citation>
    <scope>NUCLEOTIDE SEQUENCE [LARGE SCALE GENOMIC DNA]</scope>
    <source>
        <strain evidence="16">SB210</strain>
    </source>
</reference>
<keyword evidence="6 11" id="KW-0547">Nucleotide-binding</keyword>
<keyword evidence="5" id="KW-0808">Transferase</keyword>
<feature type="binding site" evidence="11">
    <location>
        <position position="40"/>
    </location>
    <ligand>
        <name>ATP</name>
        <dbReference type="ChEBI" id="CHEBI:30616"/>
    </ligand>
</feature>
<evidence type="ECO:0000256" key="11">
    <source>
        <dbReference type="PROSITE-ProRule" id="PRU10141"/>
    </source>
</evidence>
<evidence type="ECO:0000256" key="9">
    <source>
        <dbReference type="ARBA" id="ARBA00047899"/>
    </source>
</evidence>
<dbReference type="FunFam" id="1.10.510.10:FF:000008">
    <property type="entry name" value="Non-specific serine/threonine protein kinase"/>
    <property type="match status" value="1"/>
</dbReference>
<dbReference type="SMART" id="SM00220">
    <property type="entry name" value="S_TKc"/>
    <property type="match status" value="1"/>
</dbReference>
<evidence type="ECO:0000256" key="1">
    <source>
        <dbReference type="ARBA" id="ARBA00009903"/>
    </source>
</evidence>
<dbReference type="PROSITE" id="PS51285">
    <property type="entry name" value="AGC_KINASE_CTER"/>
    <property type="match status" value="1"/>
</dbReference>
<proteinExistence type="inferred from homology"/>
<keyword evidence="3 12" id="KW-0723">Serine/threonine-protein kinase</keyword>
<dbReference type="PROSITE" id="PS00107">
    <property type="entry name" value="PROTEIN_KINASE_ATP"/>
    <property type="match status" value="1"/>
</dbReference>
<dbReference type="RefSeq" id="XP_001023012.1">
    <property type="nucleotide sequence ID" value="XM_001023012.3"/>
</dbReference>
<evidence type="ECO:0000256" key="7">
    <source>
        <dbReference type="ARBA" id="ARBA00022777"/>
    </source>
</evidence>
<dbReference type="InterPro" id="IPR017441">
    <property type="entry name" value="Protein_kinase_ATP_BS"/>
</dbReference>
<keyword evidence="4" id="KW-0597">Phosphoprotein</keyword>
<dbReference type="EC" id="2.7.11.1" evidence="2"/>
<comment type="catalytic activity">
    <reaction evidence="9">
        <text>L-threonyl-[protein] + ATP = O-phospho-L-threonyl-[protein] + ADP + H(+)</text>
        <dbReference type="Rhea" id="RHEA:46608"/>
        <dbReference type="Rhea" id="RHEA-COMP:11060"/>
        <dbReference type="Rhea" id="RHEA-COMP:11605"/>
        <dbReference type="ChEBI" id="CHEBI:15378"/>
        <dbReference type="ChEBI" id="CHEBI:30013"/>
        <dbReference type="ChEBI" id="CHEBI:30616"/>
        <dbReference type="ChEBI" id="CHEBI:61977"/>
        <dbReference type="ChEBI" id="CHEBI:456216"/>
        <dbReference type="EC" id="2.7.11.1"/>
    </reaction>
</comment>
<dbReference type="AlphaFoldDB" id="I7M9T3"/>
<dbReference type="InterPro" id="IPR000719">
    <property type="entry name" value="Prot_kinase_dom"/>
</dbReference>
<sequence>MEDKKLTIDDFDLKYVLGKGSFAKVVLVKKKDTKKLYAMKILKKDYIQRRRQDQNVMVERNLLVEMNHPFIIKVKHTFQSEKKLYFCLEYCPGGELFNLLYKKERFNEDQTRFYVSQMILAIEFLHEKNVIYRDLKPENVLIDKQGYIRVTDFGLSKQNVKGNYEAKSVVGTPEYLAPEILEGKGYGKTVDWWTLGCIIYELLTGRPPFYKDEGKEDLFQQIQQNKVEIEKNWISDCKDLVLSLLQKDPKLRLGFNGAHEIKDHPWFMSLDWDVLKNKKYTPPFVPDIKNEDTPGYVDKYFLNMNIQSVEQNSLKNDYKDFKGFTYDSQSFQVIGNPVL</sequence>
<keyword evidence="16" id="KW-1185">Reference proteome</keyword>
<evidence type="ECO:0000313" key="16">
    <source>
        <dbReference type="Proteomes" id="UP000009168"/>
    </source>
</evidence>
<dbReference type="Proteomes" id="UP000009168">
    <property type="component" value="Unassembled WGS sequence"/>
</dbReference>
<evidence type="ECO:0000259" key="14">
    <source>
        <dbReference type="PROSITE" id="PS51285"/>
    </source>
</evidence>
<dbReference type="InterPro" id="IPR045270">
    <property type="entry name" value="STKc_AGC"/>
</dbReference>
<comment type="catalytic activity">
    <reaction evidence="10">
        <text>L-seryl-[protein] + ATP = O-phospho-L-seryl-[protein] + ADP + H(+)</text>
        <dbReference type="Rhea" id="RHEA:17989"/>
        <dbReference type="Rhea" id="RHEA-COMP:9863"/>
        <dbReference type="Rhea" id="RHEA-COMP:11604"/>
        <dbReference type="ChEBI" id="CHEBI:15378"/>
        <dbReference type="ChEBI" id="CHEBI:29999"/>
        <dbReference type="ChEBI" id="CHEBI:30616"/>
        <dbReference type="ChEBI" id="CHEBI:83421"/>
        <dbReference type="ChEBI" id="CHEBI:456216"/>
        <dbReference type="EC" id="2.7.11.1"/>
    </reaction>
</comment>
<evidence type="ECO:0000313" key="15">
    <source>
        <dbReference type="EMBL" id="EAS02767.1"/>
    </source>
</evidence>
<gene>
    <name evidence="15" type="ORF">TTHERM_00348570</name>
</gene>
<dbReference type="InterPro" id="IPR008271">
    <property type="entry name" value="Ser/Thr_kinase_AS"/>
</dbReference>
<dbReference type="InterPro" id="IPR000961">
    <property type="entry name" value="AGC-kinase_C"/>
</dbReference>
<accession>I7M9T3</accession>
<dbReference type="PROSITE" id="PS00108">
    <property type="entry name" value="PROTEIN_KINASE_ST"/>
    <property type="match status" value="1"/>
</dbReference>
<dbReference type="GeneID" id="7836861"/>
<dbReference type="PROSITE" id="PS50011">
    <property type="entry name" value="PROTEIN_KINASE_DOM"/>
    <property type="match status" value="1"/>
</dbReference>
<feature type="domain" description="Protein kinase" evidence="13">
    <location>
        <begin position="11"/>
        <end position="267"/>
    </location>
</feature>
<evidence type="ECO:0000256" key="6">
    <source>
        <dbReference type="ARBA" id="ARBA00022741"/>
    </source>
</evidence>
<evidence type="ECO:0000256" key="4">
    <source>
        <dbReference type="ARBA" id="ARBA00022553"/>
    </source>
</evidence>
<dbReference type="KEGG" id="tet:TTHERM_00348570"/>
<evidence type="ECO:0000259" key="13">
    <source>
        <dbReference type="PROSITE" id="PS50011"/>
    </source>
</evidence>
<name>I7M9T3_TETTS</name>
<dbReference type="Pfam" id="PF00069">
    <property type="entry name" value="Pkinase"/>
    <property type="match status" value="1"/>
</dbReference>
<keyword evidence="7 15" id="KW-0418">Kinase</keyword>
<dbReference type="PANTHER" id="PTHR24351">
    <property type="entry name" value="RIBOSOMAL PROTEIN S6 KINASE"/>
    <property type="match status" value="1"/>
</dbReference>
<evidence type="ECO:0000256" key="5">
    <source>
        <dbReference type="ARBA" id="ARBA00022679"/>
    </source>
</evidence>
<dbReference type="STRING" id="312017.I7M9T3"/>
<dbReference type="HOGENOM" id="CLU_000288_63_5_1"/>
<dbReference type="SUPFAM" id="SSF56112">
    <property type="entry name" value="Protein kinase-like (PK-like)"/>
    <property type="match status" value="1"/>
</dbReference>